<gene>
    <name evidence="1" type="ORF">BWQ96_08263</name>
</gene>
<name>A0A2V3IJ07_9FLOR</name>
<evidence type="ECO:0000313" key="1">
    <source>
        <dbReference type="EMBL" id="PXF42013.1"/>
    </source>
</evidence>
<proteinExistence type="predicted"/>
<protein>
    <submittedName>
        <fullName evidence="1">Uncharacterized protein</fullName>
    </submittedName>
</protein>
<accession>A0A2V3IJ07</accession>
<dbReference type="EMBL" id="NBIV01000180">
    <property type="protein sequence ID" value="PXF42013.1"/>
    <property type="molecule type" value="Genomic_DNA"/>
</dbReference>
<evidence type="ECO:0000313" key="2">
    <source>
        <dbReference type="Proteomes" id="UP000247409"/>
    </source>
</evidence>
<dbReference type="AlphaFoldDB" id="A0A2V3IJ07"/>
<reference evidence="1 2" key="1">
    <citation type="journal article" date="2018" name="Mol. Biol. Evol.">
        <title>Analysis of the draft genome of the red seaweed Gracilariopsis chorda provides insights into genome size evolution in Rhodophyta.</title>
        <authorList>
            <person name="Lee J."/>
            <person name="Yang E.C."/>
            <person name="Graf L."/>
            <person name="Yang J.H."/>
            <person name="Qiu H."/>
            <person name="Zel Zion U."/>
            <person name="Chan C.X."/>
            <person name="Stephens T.G."/>
            <person name="Weber A.P.M."/>
            <person name="Boo G.H."/>
            <person name="Boo S.M."/>
            <person name="Kim K.M."/>
            <person name="Shin Y."/>
            <person name="Jung M."/>
            <person name="Lee S.J."/>
            <person name="Yim H.S."/>
            <person name="Lee J.H."/>
            <person name="Bhattacharya D."/>
            <person name="Yoon H.S."/>
        </authorList>
    </citation>
    <scope>NUCLEOTIDE SEQUENCE [LARGE SCALE GENOMIC DNA]</scope>
    <source>
        <strain evidence="1 2">SKKU-2015</strain>
        <tissue evidence="1">Whole body</tissue>
    </source>
</reference>
<keyword evidence="2" id="KW-1185">Reference proteome</keyword>
<sequence length="318" mass="35977">MAMLNANPRLIYTPSFDLRTVFPFLEPVSRTAVLLRPVRATVPDPFASKFGGRIAWPQSEQWPRCPHHAAPHVPVLQLRRDNFPELPFPASADLLQILWCPEDLHPEAALRPSQNVTEPLDDGFTLLLPLPTFRWRMVSQLSAQRLLGEMPKPTVPVTNPHMPHECSLNPVRVTEFPLSEELITASQLEQVENWVRENARQDFEAMNIDPDSGATDFAMQFSVAPGSKVGGFEHFSQYRPEAKCPNCEAKMSHLLTISSSEYGENDAKRWHPYDQNGSVLPLDYDECSGICIGDLDQYFAHVCLRCEERPIIFQSSTQ</sequence>
<dbReference type="OrthoDB" id="10312485at2759"/>
<dbReference type="Gene3D" id="2.30.320.10">
    <property type="entry name" value="YwqG-like"/>
    <property type="match status" value="1"/>
</dbReference>
<organism evidence="1 2">
    <name type="scientific">Gracilariopsis chorda</name>
    <dbReference type="NCBI Taxonomy" id="448386"/>
    <lineage>
        <taxon>Eukaryota</taxon>
        <taxon>Rhodophyta</taxon>
        <taxon>Florideophyceae</taxon>
        <taxon>Rhodymeniophycidae</taxon>
        <taxon>Gracilariales</taxon>
        <taxon>Gracilariaceae</taxon>
        <taxon>Gracilariopsis</taxon>
    </lineage>
</organism>
<comment type="caution">
    <text evidence="1">The sequence shown here is derived from an EMBL/GenBank/DDBJ whole genome shotgun (WGS) entry which is preliminary data.</text>
</comment>
<dbReference type="Proteomes" id="UP000247409">
    <property type="component" value="Unassembled WGS sequence"/>
</dbReference>